<feature type="region of interest" description="Disordered" evidence="1">
    <location>
        <begin position="114"/>
        <end position="136"/>
    </location>
</feature>
<dbReference type="EMBL" id="JBHFFA010000008">
    <property type="protein sequence ID" value="KAL2609947.1"/>
    <property type="molecule type" value="Genomic_DNA"/>
</dbReference>
<organism evidence="2 3">
    <name type="scientific">Riccia fluitans</name>
    <dbReference type="NCBI Taxonomy" id="41844"/>
    <lineage>
        <taxon>Eukaryota</taxon>
        <taxon>Viridiplantae</taxon>
        <taxon>Streptophyta</taxon>
        <taxon>Embryophyta</taxon>
        <taxon>Marchantiophyta</taxon>
        <taxon>Marchantiopsida</taxon>
        <taxon>Marchantiidae</taxon>
        <taxon>Marchantiales</taxon>
        <taxon>Ricciaceae</taxon>
        <taxon>Riccia</taxon>
    </lineage>
</organism>
<sequence>MAKLDRGRLTYSPVVLACGKLPLEGCALVYSVERVSSGELRCGMPTSLVQRRVGLVEPWVRRAGRIDIGANPSGVNQWHALISSIPTGRGILSLIHSGRGTLSWRPELRGNNPRYFNSPLRDPHASTCGQRGMRRDTRTRRLRDLLGTLRQSTLLTGGAVRNSEAGSVPATGSPRGNSN</sequence>
<gene>
    <name evidence="2" type="ORF">R1flu_028520</name>
</gene>
<protein>
    <submittedName>
        <fullName evidence="2">Uncharacterized protein</fullName>
    </submittedName>
</protein>
<accession>A0ABD1XLX9</accession>
<keyword evidence="3" id="KW-1185">Reference proteome</keyword>
<reference evidence="2 3" key="1">
    <citation type="submission" date="2024-09" db="EMBL/GenBank/DDBJ databases">
        <title>Chromosome-scale assembly of Riccia fluitans.</title>
        <authorList>
            <person name="Paukszto L."/>
            <person name="Sawicki J."/>
            <person name="Karawczyk K."/>
            <person name="Piernik-Szablinska J."/>
            <person name="Szczecinska M."/>
            <person name="Mazdziarz M."/>
        </authorList>
    </citation>
    <scope>NUCLEOTIDE SEQUENCE [LARGE SCALE GENOMIC DNA]</scope>
    <source>
        <strain evidence="2">Rf_01</strain>
        <tissue evidence="2">Aerial parts of the thallus</tissue>
    </source>
</reference>
<evidence type="ECO:0000256" key="1">
    <source>
        <dbReference type="SAM" id="MobiDB-lite"/>
    </source>
</evidence>
<proteinExistence type="predicted"/>
<dbReference type="Proteomes" id="UP001605036">
    <property type="component" value="Unassembled WGS sequence"/>
</dbReference>
<evidence type="ECO:0000313" key="3">
    <source>
        <dbReference type="Proteomes" id="UP001605036"/>
    </source>
</evidence>
<comment type="caution">
    <text evidence="2">The sequence shown here is derived from an EMBL/GenBank/DDBJ whole genome shotgun (WGS) entry which is preliminary data.</text>
</comment>
<name>A0ABD1XLX9_9MARC</name>
<dbReference type="AlphaFoldDB" id="A0ABD1XLX9"/>
<feature type="region of interest" description="Disordered" evidence="1">
    <location>
        <begin position="156"/>
        <end position="179"/>
    </location>
</feature>
<evidence type="ECO:0000313" key="2">
    <source>
        <dbReference type="EMBL" id="KAL2609947.1"/>
    </source>
</evidence>